<keyword evidence="15 18" id="KW-0057">Aromatic amino acid biosynthesis</keyword>
<protein>
    <recommendedName>
        <fullName evidence="8 18">3-dehydroquinate synthase</fullName>
        <shortName evidence="18">DHQS</shortName>
        <ecNumber evidence="7 18">4.2.3.4</ecNumber>
    </recommendedName>
</protein>
<evidence type="ECO:0000256" key="18">
    <source>
        <dbReference type="HAMAP-Rule" id="MF_00110"/>
    </source>
</evidence>
<feature type="domain" description="3-dehydroquinate synthase C-terminal" evidence="20">
    <location>
        <begin position="181"/>
        <end position="324"/>
    </location>
</feature>
<evidence type="ECO:0000256" key="16">
    <source>
        <dbReference type="ARBA" id="ARBA00023239"/>
    </source>
</evidence>
<dbReference type="InterPro" id="IPR030963">
    <property type="entry name" value="DHQ_synth_fam"/>
</dbReference>
<name>A0A841ZMN5_9LIST</name>
<comment type="caution">
    <text evidence="18">Lacks conserved residue(s) required for the propagation of feature annotation.</text>
</comment>
<dbReference type="FunFam" id="3.40.50.1970:FF:000007">
    <property type="entry name" value="Pentafunctional AROM polypeptide"/>
    <property type="match status" value="1"/>
</dbReference>
<dbReference type="PIRSF" id="PIRSF001455">
    <property type="entry name" value="DHQ_synth"/>
    <property type="match status" value="1"/>
</dbReference>
<evidence type="ECO:0000256" key="17">
    <source>
        <dbReference type="ARBA" id="ARBA00023285"/>
    </source>
</evidence>
<comment type="cofactor">
    <cofactor evidence="2 18">
        <name>NAD(+)</name>
        <dbReference type="ChEBI" id="CHEBI:57540"/>
    </cofactor>
</comment>
<dbReference type="UniPathway" id="UPA00053">
    <property type="reaction ID" value="UER00085"/>
</dbReference>
<comment type="cofactor">
    <cofactor evidence="18">
        <name>Co(2+)</name>
        <dbReference type="ChEBI" id="CHEBI:48828"/>
    </cofactor>
    <cofactor evidence="18">
        <name>Zn(2+)</name>
        <dbReference type="ChEBI" id="CHEBI:29105"/>
    </cofactor>
    <text evidence="18">Binds 1 divalent metal cation per subunit. Can use either Co(2+) or Zn(2+).</text>
</comment>
<feature type="binding site" evidence="18">
    <location>
        <position position="247"/>
    </location>
    <ligand>
        <name>Zn(2+)</name>
        <dbReference type="ChEBI" id="CHEBI:29105"/>
    </ligand>
</feature>
<feature type="domain" description="3-dehydroquinate synthase N-terminal" evidence="19">
    <location>
        <begin position="69"/>
        <end position="179"/>
    </location>
</feature>
<sequence length="363" mass="40480">MREMKIETASKTYPVYIGEALFSALKDSFAEEWKRYSKLLVVTDEHVASLHREEMETFLSEVEQVSWFVTPNGEAAKTFSVYEAGITKAIEASLDRKSALIAFGGGVTGDLGGMIAATYMRGIPFYQFPTTVLAHDSAVGGKVAINHPLGKNLVGNFYQPEAVVYDTNLLQTLPVREMRSGFAELIKHALISEQGFLNSLKEHFVSETDLYGKSLPLFLEKGISVKAEIVKQDETEQGVRAFLNFGHTFGHALEAFGNFERFLHGEAIIYGMLYALRLSKKLLGLQFELAPFESWLVSLGYATKLPQDVAFEAIYHNMLHDKKTTFGEITFVLLQDVGSLTLQTVDRDVLEETFIQFKEGGDA</sequence>
<keyword evidence="16 18" id="KW-0456">Lyase</keyword>
<evidence type="ECO:0000256" key="13">
    <source>
        <dbReference type="ARBA" id="ARBA00022833"/>
    </source>
</evidence>
<evidence type="ECO:0000256" key="1">
    <source>
        <dbReference type="ARBA" id="ARBA00001393"/>
    </source>
</evidence>
<evidence type="ECO:0000256" key="15">
    <source>
        <dbReference type="ARBA" id="ARBA00023141"/>
    </source>
</evidence>
<dbReference type="EMBL" id="JAARRM010000001">
    <property type="protein sequence ID" value="MBC1520524.1"/>
    <property type="molecule type" value="Genomic_DNA"/>
</dbReference>
<proteinExistence type="inferred from homology"/>
<keyword evidence="13 18" id="KW-0862">Zinc</keyword>
<dbReference type="SUPFAM" id="SSF56796">
    <property type="entry name" value="Dehydroquinate synthase-like"/>
    <property type="match status" value="1"/>
</dbReference>
<dbReference type="InterPro" id="IPR030960">
    <property type="entry name" value="DHQS/DOIS_N"/>
</dbReference>
<evidence type="ECO:0000256" key="11">
    <source>
        <dbReference type="ARBA" id="ARBA00022723"/>
    </source>
</evidence>
<dbReference type="InterPro" id="IPR056179">
    <property type="entry name" value="DHQS_C"/>
</dbReference>
<dbReference type="GO" id="GO:0009073">
    <property type="term" value="P:aromatic amino acid family biosynthetic process"/>
    <property type="evidence" value="ECO:0007669"/>
    <property type="project" value="UniProtKB-KW"/>
</dbReference>
<dbReference type="CDD" id="cd08195">
    <property type="entry name" value="DHQS"/>
    <property type="match status" value="1"/>
</dbReference>
<feature type="binding site" evidence="18">
    <location>
        <begin position="106"/>
        <end position="110"/>
    </location>
    <ligand>
        <name>NAD(+)</name>
        <dbReference type="ChEBI" id="CHEBI:57540"/>
    </ligand>
</feature>
<dbReference type="InterPro" id="IPR050071">
    <property type="entry name" value="Dehydroquinate_synthase"/>
</dbReference>
<evidence type="ECO:0000256" key="10">
    <source>
        <dbReference type="ARBA" id="ARBA00022605"/>
    </source>
</evidence>
<evidence type="ECO:0000256" key="8">
    <source>
        <dbReference type="ARBA" id="ARBA00017684"/>
    </source>
</evidence>
<comment type="subcellular location">
    <subcellularLocation>
        <location evidence="4 18">Cytoplasm</location>
    </subcellularLocation>
</comment>
<accession>A0A841ZMN5</accession>
<evidence type="ECO:0000256" key="2">
    <source>
        <dbReference type="ARBA" id="ARBA00001911"/>
    </source>
</evidence>
<feature type="binding site" evidence="18">
    <location>
        <position position="151"/>
    </location>
    <ligand>
        <name>NAD(+)</name>
        <dbReference type="ChEBI" id="CHEBI:57540"/>
    </ligand>
</feature>
<evidence type="ECO:0000256" key="7">
    <source>
        <dbReference type="ARBA" id="ARBA00013031"/>
    </source>
</evidence>
<evidence type="ECO:0000256" key="3">
    <source>
        <dbReference type="ARBA" id="ARBA00001947"/>
    </source>
</evidence>
<evidence type="ECO:0000259" key="20">
    <source>
        <dbReference type="Pfam" id="PF24621"/>
    </source>
</evidence>
<dbReference type="Pfam" id="PF24621">
    <property type="entry name" value="DHQS_C"/>
    <property type="match status" value="1"/>
</dbReference>
<comment type="cofactor">
    <cofactor evidence="3">
        <name>Zn(2+)</name>
        <dbReference type="ChEBI" id="CHEBI:29105"/>
    </cofactor>
</comment>
<evidence type="ECO:0000259" key="19">
    <source>
        <dbReference type="Pfam" id="PF01761"/>
    </source>
</evidence>
<comment type="caution">
    <text evidence="21">The sequence shown here is derived from an EMBL/GenBank/DDBJ whole genome shotgun (WGS) entry which is preliminary data.</text>
</comment>
<keyword evidence="11 18" id="KW-0479">Metal-binding</keyword>
<keyword evidence="14 18" id="KW-0520">NAD</keyword>
<dbReference type="GO" id="GO:0046872">
    <property type="term" value="F:metal ion binding"/>
    <property type="evidence" value="ECO:0007669"/>
    <property type="project" value="UniProtKB-KW"/>
</dbReference>
<dbReference type="Pfam" id="PF01761">
    <property type="entry name" value="DHQ_synthase"/>
    <property type="match status" value="1"/>
</dbReference>
<dbReference type="GO" id="GO:0009423">
    <property type="term" value="P:chorismate biosynthetic process"/>
    <property type="evidence" value="ECO:0007669"/>
    <property type="project" value="UniProtKB-UniRule"/>
</dbReference>
<dbReference type="Gene3D" id="1.20.1090.10">
    <property type="entry name" value="Dehydroquinate synthase-like - alpha domain"/>
    <property type="match status" value="1"/>
</dbReference>
<keyword evidence="17 18" id="KW-0170">Cobalt</keyword>
<dbReference type="Proteomes" id="UP000559885">
    <property type="component" value="Unassembled WGS sequence"/>
</dbReference>
<dbReference type="PANTHER" id="PTHR43622:SF7">
    <property type="entry name" value="3-DEHYDROQUINATE SYNTHASE, CHLOROPLASTIC"/>
    <property type="match status" value="1"/>
</dbReference>
<dbReference type="GO" id="GO:0005737">
    <property type="term" value="C:cytoplasm"/>
    <property type="evidence" value="ECO:0007669"/>
    <property type="project" value="UniProtKB-SubCell"/>
</dbReference>
<keyword evidence="10 18" id="KW-0028">Amino-acid biosynthesis</keyword>
<reference evidence="21 22" key="1">
    <citation type="submission" date="2020-03" db="EMBL/GenBank/DDBJ databases">
        <title>Soil Listeria distribution.</title>
        <authorList>
            <person name="Liao J."/>
            <person name="Wiedmann M."/>
        </authorList>
    </citation>
    <scope>NUCLEOTIDE SEQUENCE [LARGE SCALE GENOMIC DNA]</scope>
    <source>
        <strain evidence="21 22">FSL L7-1507</strain>
    </source>
</reference>
<dbReference type="HAMAP" id="MF_00110">
    <property type="entry name" value="DHQ_synthase"/>
    <property type="match status" value="1"/>
</dbReference>
<feature type="binding site" evidence="18">
    <location>
        <position position="142"/>
    </location>
    <ligand>
        <name>NAD(+)</name>
        <dbReference type="ChEBI" id="CHEBI:57540"/>
    </ligand>
</feature>
<comment type="pathway">
    <text evidence="5 18">Metabolic intermediate biosynthesis; chorismate biosynthesis; chorismate from D-erythrose 4-phosphate and phosphoenolpyruvate: step 2/7.</text>
</comment>
<feature type="binding site" evidence="18">
    <location>
        <position position="264"/>
    </location>
    <ligand>
        <name>Zn(2+)</name>
        <dbReference type="ChEBI" id="CHEBI:29105"/>
    </ligand>
</feature>
<evidence type="ECO:0000256" key="14">
    <source>
        <dbReference type="ARBA" id="ARBA00023027"/>
    </source>
</evidence>
<dbReference type="GO" id="GO:0000166">
    <property type="term" value="F:nucleotide binding"/>
    <property type="evidence" value="ECO:0007669"/>
    <property type="project" value="UniProtKB-KW"/>
</dbReference>
<dbReference type="PANTHER" id="PTHR43622">
    <property type="entry name" value="3-DEHYDROQUINATE SYNTHASE"/>
    <property type="match status" value="1"/>
</dbReference>
<dbReference type="GO" id="GO:0008652">
    <property type="term" value="P:amino acid biosynthetic process"/>
    <property type="evidence" value="ECO:0007669"/>
    <property type="project" value="UniProtKB-KW"/>
</dbReference>
<comment type="similarity">
    <text evidence="6 18">Belongs to the sugar phosphate cyclases superfamily. Dehydroquinate synthase family.</text>
</comment>
<evidence type="ECO:0000313" key="21">
    <source>
        <dbReference type="EMBL" id="MBC1520524.1"/>
    </source>
</evidence>
<organism evidence="21 22">
    <name type="scientific">Listeria aquatica</name>
    <dbReference type="NCBI Taxonomy" id="1494960"/>
    <lineage>
        <taxon>Bacteria</taxon>
        <taxon>Bacillati</taxon>
        <taxon>Bacillota</taxon>
        <taxon>Bacilli</taxon>
        <taxon>Bacillales</taxon>
        <taxon>Listeriaceae</taxon>
        <taxon>Listeria</taxon>
    </lineage>
</organism>
<dbReference type="GO" id="GO:0003856">
    <property type="term" value="F:3-dehydroquinate synthase activity"/>
    <property type="evidence" value="ECO:0007669"/>
    <property type="project" value="UniProtKB-UniRule"/>
</dbReference>
<feature type="binding site" evidence="18">
    <location>
        <begin position="130"/>
        <end position="131"/>
    </location>
    <ligand>
        <name>NAD(+)</name>
        <dbReference type="ChEBI" id="CHEBI:57540"/>
    </ligand>
</feature>
<evidence type="ECO:0000256" key="6">
    <source>
        <dbReference type="ARBA" id="ARBA00005412"/>
    </source>
</evidence>
<keyword evidence="9 18" id="KW-0963">Cytoplasm</keyword>
<evidence type="ECO:0000256" key="5">
    <source>
        <dbReference type="ARBA" id="ARBA00004661"/>
    </source>
</evidence>
<feature type="binding site" evidence="18">
    <location>
        <position position="184"/>
    </location>
    <ligand>
        <name>Zn(2+)</name>
        <dbReference type="ChEBI" id="CHEBI:29105"/>
    </ligand>
</feature>
<dbReference type="EC" id="4.2.3.4" evidence="7 18"/>
<comment type="function">
    <text evidence="18">Catalyzes the conversion of 3-deoxy-D-arabino-heptulosonate 7-phosphate (DAHP) to dehydroquinate (DHQ).</text>
</comment>
<evidence type="ECO:0000313" key="22">
    <source>
        <dbReference type="Proteomes" id="UP000559885"/>
    </source>
</evidence>
<dbReference type="NCBIfam" id="TIGR01357">
    <property type="entry name" value="aroB"/>
    <property type="match status" value="1"/>
</dbReference>
<dbReference type="InterPro" id="IPR016037">
    <property type="entry name" value="DHQ_synth_AroB"/>
</dbReference>
<evidence type="ECO:0000256" key="12">
    <source>
        <dbReference type="ARBA" id="ARBA00022741"/>
    </source>
</evidence>
<dbReference type="Gene3D" id="3.40.50.1970">
    <property type="match status" value="1"/>
</dbReference>
<keyword evidence="12 18" id="KW-0547">Nucleotide-binding</keyword>
<dbReference type="RefSeq" id="WP_185372070.1">
    <property type="nucleotide sequence ID" value="NZ_JAARRM010000001.1"/>
</dbReference>
<dbReference type="AlphaFoldDB" id="A0A841ZMN5"/>
<gene>
    <name evidence="18" type="primary">aroB</name>
    <name evidence="21" type="ORF">HB912_02550</name>
</gene>
<evidence type="ECO:0000256" key="4">
    <source>
        <dbReference type="ARBA" id="ARBA00004496"/>
    </source>
</evidence>
<comment type="catalytic activity">
    <reaction evidence="1 18">
        <text>7-phospho-2-dehydro-3-deoxy-D-arabino-heptonate = 3-dehydroquinate + phosphate</text>
        <dbReference type="Rhea" id="RHEA:21968"/>
        <dbReference type="ChEBI" id="CHEBI:32364"/>
        <dbReference type="ChEBI" id="CHEBI:43474"/>
        <dbReference type="ChEBI" id="CHEBI:58394"/>
        <dbReference type="EC" id="4.2.3.4"/>
    </reaction>
</comment>
<evidence type="ECO:0000256" key="9">
    <source>
        <dbReference type="ARBA" id="ARBA00022490"/>
    </source>
</evidence>